<comment type="function">
    <text evidence="1">Site-specific tyrosine recombinase, which acts by catalyzing the cutting and rejoining of the recombining DNA molecules.</text>
</comment>
<evidence type="ECO:0000313" key="6">
    <source>
        <dbReference type="EMBL" id="CAG9711221.1"/>
    </source>
</evidence>
<keyword evidence="5" id="KW-0233">DNA recombination</keyword>
<comment type="caution">
    <text evidence="6">The sequence shown here is derived from an EMBL/GenBank/DDBJ whole genome shotgun (WGS) entry which is preliminary data.</text>
</comment>
<dbReference type="GO" id="GO:0003677">
    <property type="term" value="F:DNA binding"/>
    <property type="evidence" value="ECO:0007669"/>
    <property type="project" value="UniProtKB-KW"/>
</dbReference>
<dbReference type="AlphaFoldDB" id="A0AA86K0A6"/>
<dbReference type="GO" id="GO:0015074">
    <property type="term" value="P:DNA integration"/>
    <property type="evidence" value="ECO:0007669"/>
    <property type="project" value="UniProtKB-KW"/>
</dbReference>
<dbReference type="PANTHER" id="PTHR30349:SF91">
    <property type="entry name" value="INTA PROTEIN"/>
    <property type="match status" value="1"/>
</dbReference>
<proteinExistence type="inferred from homology"/>
<dbReference type="InterPro" id="IPR004107">
    <property type="entry name" value="Integrase_SAM-like_N"/>
</dbReference>
<name>A0AA86K0A6_9CLOT</name>
<dbReference type="Gene3D" id="1.10.150.130">
    <property type="match status" value="1"/>
</dbReference>
<dbReference type="EMBL" id="CAKJVE010000004">
    <property type="protein sequence ID" value="CAG9711221.1"/>
    <property type="molecule type" value="Genomic_DNA"/>
</dbReference>
<dbReference type="CDD" id="cd01189">
    <property type="entry name" value="INT_ICEBs1_C_like"/>
    <property type="match status" value="1"/>
</dbReference>
<reference evidence="6" key="1">
    <citation type="submission" date="2021-10" db="EMBL/GenBank/DDBJ databases">
        <authorList>
            <person name="Mesa V."/>
        </authorList>
    </citation>
    <scope>NUCLEOTIDE SEQUENCE</scope>
    <source>
        <strain evidence="6">CC3_PB</strain>
    </source>
</reference>
<evidence type="ECO:0000313" key="7">
    <source>
        <dbReference type="Proteomes" id="UP000789738"/>
    </source>
</evidence>
<gene>
    <name evidence="6" type="ORF">CNEO_45155</name>
</gene>
<dbReference type="GO" id="GO:0006310">
    <property type="term" value="P:DNA recombination"/>
    <property type="evidence" value="ECO:0007669"/>
    <property type="project" value="UniProtKB-KW"/>
</dbReference>
<dbReference type="RefSeq" id="WP_210887425.1">
    <property type="nucleotide sequence ID" value="NZ_CAKJVE010000004.1"/>
</dbReference>
<dbReference type="InterPro" id="IPR011010">
    <property type="entry name" value="DNA_brk_join_enz"/>
</dbReference>
<keyword evidence="4" id="KW-0238">DNA-binding</keyword>
<evidence type="ECO:0000256" key="3">
    <source>
        <dbReference type="ARBA" id="ARBA00022908"/>
    </source>
</evidence>
<organism evidence="6 7">
    <name type="scientific">Clostridium neonatale</name>
    <dbReference type="NCBI Taxonomy" id="137838"/>
    <lineage>
        <taxon>Bacteria</taxon>
        <taxon>Bacillati</taxon>
        <taxon>Bacillota</taxon>
        <taxon>Clostridia</taxon>
        <taxon>Eubacteriales</taxon>
        <taxon>Clostridiaceae</taxon>
        <taxon>Clostridium</taxon>
    </lineage>
</organism>
<evidence type="ECO:0000256" key="2">
    <source>
        <dbReference type="ARBA" id="ARBA00008857"/>
    </source>
</evidence>
<evidence type="ECO:0000256" key="5">
    <source>
        <dbReference type="ARBA" id="ARBA00023172"/>
    </source>
</evidence>
<sequence length="394" mass="46374">MARTKFKKRVINGKSYFHHRITHKSFKAGYKDLYGKTTAELQEKIDKITKELHYNIKDNKKYFSDFLSEWLFNVKFLNIKPSTQALYEGIYRVHIKDNNLLKIKVNDITIADIQRYYKNLLKTGATPHTIKSIHTIIAPCIRYAYHNDLIIKDFTKAIELPKESEKMKLEKEEEVQPLTKEEQQIFIQAIKGHKFEMIFTLALYSGLRQGELLALTWDDININECYVDVNKTMSEVAEVSEEGRGKIKQTLQTPKTKTSIRMVQIPSSVINMLLEHKEKQKRILNKYRNLSRFKDYNLVFSNKYGNYLSPRQLRQTFKDILTDNNIKPRKFHNLRHTYATRLFERGVNPKTVQKLLGHSKLTVTMDTYTHVLDNVKEKAVNELDILFNEFNGVE</sequence>
<keyword evidence="3" id="KW-0229">DNA integration</keyword>
<dbReference type="PANTHER" id="PTHR30349">
    <property type="entry name" value="PHAGE INTEGRASE-RELATED"/>
    <property type="match status" value="1"/>
</dbReference>
<dbReference type="InterPro" id="IPR010998">
    <property type="entry name" value="Integrase_recombinase_N"/>
</dbReference>
<dbReference type="SUPFAM" id="SSF56349">
    <property type="entry name" value="DNA breaking-rejoining enzymes"/>
    <property type="match status" value="1"/>
</dbReference>
<dbReference type="Pfam" id="PF14659">
    <property type="entry name" value="Phage_int_SAM_3"/>
    <property type="match status" value="1"/>
</dbReference>
<protein>
    <submittedName>
        <fullName evidence="6">Site-specific integrase</fullName>
    </submittedName>
</protein>
<dbReference type="PROSITE" id="PS51898">
    <property type="entry name" value="TYR_RECOMBINASE"/>
    <property type="match status" value="1"/>
</dbReference>
<dbReference type="Gene3D" id="1.10.443.10">
    <property type="entry name" value="Intergrase catalytic core"/>
    <property type="match status" value="1"/>
</dbReference>
<dbReference type="InterPro" id="IPR013762">
    <property type="entry name" value="Integrase-like_cat_sf"/>
</dbReference>
<accession>A0AA86K0A6</accession>
<dbReference type="InterPro" id="IPR050090">
    <property type="entry name" value="Tyrosine_recombinase_XerCD"/>
</dbReference>
<dbReference type="Proteomes" id="UP000789738">
    <property type="component" value="Unassembled WGS sequence"/>
</dbReference>
<comment type="similarity">
    <text evidence="2">Belongs to the 'phage' integrase family.</text>
</comment>
<evidence type="ECO:0000256" key="4">
    <source>
        <dbReference type="ARBA" id="ARBA00023125"/>
    </source>
</evidence>
<dbReference type="Pfam" id="PF00589">
    <property type="entry name" value="Phage_integrase"/>
    <property type="match status" value="1"/>
</dbReference>
<dbReference type="InterPro" id="IPR002104">
    <property type="entry name" value="Integrase_catalytic"/>
</dbReference>
<evidence type="ECO:0000256" key="1">
    <source>
        <dbReference type="ARBA" id="ARBA00003283"/>
    </source>
</evidence>